<organism evidence="1 2">
    <name type="scientific">Rhodotorula toruloides</name>
    <name type="common">Yeast</name>
    <name type="synonym">Rhodosporidium toruloides</name>
    <dbReference type="NCBI Taxonomy" id="5286"/>
    <lineage>
        <taxon>Eukaryota</taxon>
        <taxon>Fungi</taxon>
        <taxon>Dikarya</taxon>
        <taxon>Basidiomycota</taxon>
        <taxon>Pucciniomycotina</taxon>
        <taxon>Microbotryomycetes</taxon>
        <taxon>Sporidiobolales</taxon>
        <taxon>Sporidiobolaceae</taxon>
        <taxon>Rhodotorula</taxon>
    </lineage>
</organism>
<dbReference type="Proteomes" id="UP000199069">
    <property type="component" value="Unassembled WGS sequence"/>
</dbReference>
<dbReference type="AlphaFoldDB" id="A0A0K3CT39"/>
<reference evidence="1 2" key="1">
    <citation type="submission" date="2015-07" db="EMBL/GenBank/DDBJ databases">
        <authorList>
            <person name="Cajimat M.N.B."/>
            <person name="Milazzo M.L."/>
            <person name="Fulhorst C.F."/>
        </authorList>
    </citation>
    <scope>NUCLEOTIDE SEQUENCE [LARGE SCALE GENOMIC DNA]</scope>
    <source>
        <strain evidence="1">Single colony</strain>
    </source>
</reference>
<dbReference type="EMBL" id="CWKI01000013">
    <property type="protein sequence ID" value="CTR10376.1"/>
    <property type="molecule type" value="Genomic_DNA"/>
</dbReference>
<feature type="non-terminal residue" evidence="1">
    <location>
        <position position="380"/>
    </location>
</feature>
<keyword evidence="2" id="KW-1185">Reference proteome</keyword>
<evidence type="ECO:0000313" key="2">
    <source>
        <dbReference type="Proteomes" id="UP000199069"/>
    </source>
</evidence>
<proteinExistence type="predicted"/>
<sequence length="380" mass="42859">SMPHHGIPPEVVDDILDLVKDDTRTLLSCCRASRGFSARAKPLLWRSLEITFLTANNGSNPLLERQSAILTDALYTNPSLGKLCADLTISWREKAVGDLVRMRTTPSAATIKELFDLVPYVEEFSLVDKSAYPRPNSVVEKSIIAALASFSGWKPTLRSLSMPRLQDQTFSFILDKPKLQSLRVEQASSKYPLPTDTTPCFQLHDLAFVLNVDESIFDFGTANSRLTLTTLSAPFSYPFSRIVPAFPNLRHLTVDFTLYERSNHPLRWCQDKREGLRLFLSSDEQLQTLAFHHPVGYPAEGRASLVGARLPRRLSKLVLSQWTTRPHVIEWYAQRGLETGDWPPTLKEFVWTSKDEVSEEEKASIEKMCLDGGLSKVSFD</sequence>
<protein>
    <submittedName>
        <fullName evidence="1">FGENESH: predicted gene_13.67 protein</fullName>
    </submittedName>
</protein>
<feature type="non-terminal residue" evidence="1">
    <location>
        <position position="1"/>
    </location>
</feature>
<name>A0A0K3CT39_RHOTO</name>
<accession>A0A0K3CT39</accession>
<evidence type="ECO:0000313" key="1">
    <source>
        <dbReference type="EMBL" id="CTR10376.1"/>
    </source>
</evidence>
<gene>
    <name evidence="1" type="primary">FGENESH: predicted gene_13.67</name>
    <name evidence="1" type="ORF">BN2166_0062370</name>
</gene>